<dbReference type="GO" id="GO:0055085">
    <property type="term" value="P:transmembrane transport"/>
    <property type="evidence" value="ECO:0007669"/>
    <property type="project" value="UniProtKB-ARBA"/>
</dbReference>
<dbReference type="FunFam" id="3.40.50.300:FF:000016">
    <property type="entry name" value="Oligopeptide ABC transporter ATP-binding component"/>
    <property type="match status" value="1"/>
</dbReference>
<comment type="similarity">
    <text evidence="1">Belongs to the ABC transporter superfamily.</text>
</comment>
<dbReference type="NCBIfam" id="TIGR01727">
    <property type="entry name" value="oligo_HPY"/>
    <property type="match status" value="1"/>
</dbReference>
<protein>
    <submittedName>
        <fullName evidence="6">Peptide ABC transporter ATP-binding protein</fullName>
    </submittedName>
</protein>
<evidence type="ECO:0000256" key="2">
    <source>
        <dbReference type="ARBA" id="ARBA00022448"/>
    </source>
</evidence>
<reference evidence="6 7" key="1">
    <citation type="submission" date="2017-11" db="EMBL/GenBank/DDBJ databases">
        <title>Evolution of Phototrophy in the Chloroflexi Phylum Driven by Horizontal Gene Transfer.</title>
        <authorList>
            <person name="Ward L.M."/>
            <person name="Hemp J."/>
            <person name="Shih P.M."/>
            <person name="Mcglynn S.E."/>
            <person name="Fischer W."/>
        </authorList>
    </citation>
    <scope>NUCLEOTIDE SEQUENCE [LARGE SCALE GENOMIC DNA]</scope>
    <source>
        <strain evidence="6">JP3_7</strain>
    </source>
</reference>
<dbReference type="EMBL" id="PGTN01000056">
    <property type="protein sequence ID" value="PJF47307.1"/>
    <property type="molecule type" value="Genomic_DNA"/>
</dbReference>
<dbReference type="InterPro" id="IPR050319">
    <property type="entry name" value="ABC_transp_ATP-bind"/>
</dbReference>
<dbReference type="InterPro" id="IPR027417">
    <property type="entry name" value="P-loop_NTPase"/>
</dbReference>
<keyword evidence="2" id="KW-0813">Transport</keyword>
<dbReference type="GO" id="GO:0015833">
    <property type="term" value="P:peptide transport"/>
    <property type="evidence" value="ECO:0007669"/>
    <property type="project" value="InterPro"/>
</dbReference>
<dbReference type="SMART" id="SM00382">
    <property type="entry name" value="AAA"/>
    <property type="match status" value="1"/>
</dbReference>
<keyword evidence="3" id="KW-0547">Nucleotide-binding</keyword>
<dbReference type="AlphaFoldDB" id="A0A2M8QBY6"/>
<feature type="domain" description="ABC transporter" evidence="5">
    <location>
        <begin position="22"/>
        <end position="278"/>
    </location>
</feature>
<dbReference type="Pfam" id="PF08352">
    <property type="entry name" value="oligo_HPY"/>
    <property type="match status" value="1"/>
</dbReference>
<dbReference type="Gene3D" id="3.40.50.300">
    <property type="entry name" value="P-loop containing nucleotide triphosphate hydrolases"/>
    <property type="match status" value="1"/>
</dbReference>
<dbReference type="InterPro" id="IPR017871">
    <property type="entry name" value="ABC_transporter-like_CS"/>
</dbReference>
<dbReference type="InterPro" id="IPR003439">
    <property type="entry name" value="ABC_transporter-like_ATP-bd"/>
</dbReference>
<dbReference type="Pfam" id="PF00005">
    <property type="entry name" value="ABC_tran"/>
    <property type="match status" value="1"/>
</dbReference>
<dbReference type="Proteomes" id="UP000230790">
    <property type="component" value="Unassembled WGS sequence"/>
</dbReference>
<dbReference type="InterPro" id="IPR013563">
    <property type="entry name" value="Oligopep_ABC_C"/>
</dbReference>
<dbReference type="InterPro" id="IPR003593">
    <property type="entry name" value="AAA+_ATPase"/>
</dbReference>
<gene>
    <name evidence="6" type="ORF">CUN48_09395</name>
</gene>
<accession>A0A2M8QBY6</accession>
<name>A0A2M8QBY6_9CHLR</name>
<dbReference type="PANTHER" id="PTHR43776:SF7">
    <property type="entry name" value="D,D-DIPEPTIDE TRANSPORT ATP-BINDING PROTEIN DDPF-RELATED"/>
    <property type="match status" value="1"/>
</dbReference>
<dbReference type="GO" id="GO:0016887">
    <property type="term" value="F:ATP hydrolysis activity"/>
    <property type="evidence" value="ECO:0007669"/>
    <property type="project" value="InterPro"/>
</dbReference>
<dbReference type="PANTHER" id="PTHR43776">
    <property type="entry name" value="TRANSPORT ATP-BINDING PROTEIN"/>
    <property type="match status" value="1"/>
</dbReference>
<dbReference type="PROSITE" id="PS50893">
    <property type="entry name" value="ABC_TRANSPORTER_2"/>
    <property type="match status" value="1"/>
</dbReference>
<organism evidence="6 7">
    <name type="scientific">Candidatus Thermofonsia Clade 3 bacterium</name>
    <dbReference type="NCBI Taxonomy" id="2364212"/>
    <lineage>
        <taxon>Bacteria</taxon>
        <taxon>Bacillati</taxon>
        <taxon>Chloroflexota</taxon>
        <taxon>Candidatus Thermofontia</taxon>
        <taxon>Candidatus Thermofonsia Clade 3</taxon>
    </lineage>
</organism>
<proteinExistence type="inferred from homology"/>
<comment type="caution">
    <text evidence="6">The sequence shown here is derived from an EMBL/GenBank/DDBJ whole genome shotgun (WGS) entry which is preliminary data.</text>
</comment>
<dbReference type="GO" id="GO:0005524">
    <property type="term" value="F:ATP binding"/>
    <property type="evidence" value="ECO:0007669"/>
    <property type="project" value="UniProtKB-KW"/>
</dbReference>
<evidence type="ECO:0000256" key="3">
    <source>
        <dbReference type="ARBA" id="ARBA00022741"/>
    </source>
</evidence>
<evidence type="ECO:0000313" key="7">
    <source>
        <dbReference type="Proteomes" id="UP000230790"/>
    </source>
</evidence>
<evidence type="ECO:0000256" key="1">
    <source>
        <dbReference type="ARBA" id="ARBA00005417"/>
    </source>
</evidence>
<dbReference type="PROSITE" id="PS00211">
    <property type="entry name" value="ABC_TRANSPORTER_1"/>
    <property type="match status" value="1"/>
</dbReference>
<dbReference type="CDD" id="cd03257">
    <property type="entry name" value="ABC_NikE_OppD_transporters"/>
    <property type="match status" value="1"/>
</dbReference>
<sequence length="362" mass="40205">MTDNGQLPPAASPATSAAGVLLQVHDLKMHFPITKGTFGSVKGYVKAVDEVTFGVAAGETLGLVGESGCGKTTVGRCIVRAYKPTAGQMLYYGNTGGPAVDLAALNEDQLKPYRRDIRMIFQDPYSSLNPRMPVFQNVGEALLNLTNIRGSELEDRIKETLVRVGLRPEYIRRYPHAFSGGERQRIVIARALVTNPRLVICDEAVAALDVSIRAQVLNLLEQLRQEMGLTYLFISHDLSVVRYICDRVAVMYVGRVVEIAPVNELFRQPKHPYTEALMSAVPIQNPRHRNRIARVRLEGEVPDPSNPPSGCYFHPRCPYVQERCRRETPVLRNIGNGRQVACHFAEELQLRGAVLADPRPQP</sequence>
<dbReference type="SUPFAM" id="SSF52540">
    <property type="entry name" value="P-loop containing nucleoside triphosphate hydrolases"/>
    <property type="match status" value="1"/>
</dbReference>
<evidence type="ECO:0000313" key="6">
    <source>
        <dbReference type="EMBL" id="PJF47307.1"/>
    </source>
</evidence>
<evidence type="ECO:0000259" key="5">
    <source>
        <dbReference type="PROSITE" id="PS50893"/>
    </source>
</evidence>
<keyword evidence="4 6" id="KW-0067">ATP-binding</keyword>
<evidence type="ECO:0000256" key="4">
    <source>
        <dbReference type="ARBA" id="ARBA00022840"/>
    </source>
</evidence>